<reference evidence="9" key="1">
    <citation type="submission" date="2016-04" db="EMBL/GenBank/DDBJ databases">
        <authorList>
            <person name="Quiroz-Castaneda R.E."/>
            <person name="Martinez-Ocampo F."/>
        </authorList>
    </citation>
    <scope>NUCLEOTIDE SEQUENCE [LARGE SCALE GENOMIC DNA]</scope>
    <source>
        <strain evidence="9">INIFAP01</strain>
    </source>
</reference>
<dbReference type="PANTHER" id="PTHR45008">
    <property type="entry name" value="PTS SYSTEM GLUCOSE-SPECIFIC EIIA COMPONENT"/>
    <property type="match status" value="1"/>
</dbReference>
<accession>A0A1A9QCH7</accession>
<protein>
    <submittedName>
        <fullName evidence="8">PTS sugar transporter subunit IIA</fullName>
    </submittedName>
</protein>
<dbReference type="PROSITE" id="PS51093">
    <property type="entry name" value="PTS_EIIA_TYPE_1"/>
    <property type="match status" value="1"/>
</dbReference>
<evidence type="ECO:0000256" key="1">
    <source>
        <dbReference type="ARBA" id="ARBA00004496"/>
    </source>
</evidence>
<keyword evidence="2" id="KW-0813">Transport</keyword>
<dbReference type="Gene3D" id="2.70.70.10">
    <property type="entry name" value="Glucose Permease (Domain IIA)"/>
    <property type="match status" value="1"/>
</dbReference>
<name>A0A1A9QCH7_9MOLU</name>
<keyword evidence="5" id="KW-0598">Phosphotransferase system</keyword>
<evidence type="ECO:0000256" key="6">
    <source>
        <dbReference type="ARBA" id="ARBA00022777"/>
    </source>
</evidence>
<dbReference type="GO" id="GO:0005737">
    <property type="term" value="C:cytoplasm"/>
    <property type="evidence" value="ECO:0007669"/>
    <property type="project" value="UniProtKB-SubCell"/>
</dbReference>
<sequence length="176" mass="19534">MFKNFFNKFKAKQEPPKPDFRVDVFSPCDGELVAQKDIPDEGFSEPHMGEGVGIKPSNSEIVSFMTGKLVTLFKTKHAYIIKDEDIGVSVMLHLGINTVEIPEELKAFTTNRSEGDNLEANTPLCEMNLEVVQQQEKSIVSALLAMKEDLNGKKVLIHKSLGEVKKGELIMSIVPA</sequence>
<organism evidence="8 9">
    <name type="scientific">Candidatus Mycoplasma haematobovis</name>
    <dbReference type="NCBI Taxonomy" id="432608"/>
    <lineage>
        <taxon>Bacteria</taxon>
        <taxon>Bacillati</taxon>
        <taxon>Mycoplasmatota</taxon>
        <taxon>Mollicutes</taxon>
        <taxon>Mycoplasmataceae</taxon>
        <taxon>Mycoplasma</taxon>
    </lineage>
</organism>
<dbReference type="GO" id="GO:0016301">
    <property type="term" value="F:kinase activity"/>
    <property type="evidence" value="ECO:0007669"/>
    <property type="project" value="UniProtKB-KW"/>
</dbReference>
<feature type="domain" description="PTS EIIA type-1" evidence="7">
    <location>
        <begin position="40"/>
        <end position="147"/>
    </location>
</feature>
<keyword evidence="4" id="KW-0808">Transferase</keyword>
<dbReference type="PANTHER" id="PTHR45008:SF1">
    <property type="entry name" value="PTS SYSTEM GLUCOSE-SPECIFIC EIIA COMPONENT"/>
    <property type="match status" value="1"/>
</dbReference>
<dbReference type="RefSeq" id="WP_187150131.1">
    <property type="nucleotide sequence ID" value="NZ_LWUJ01000011.1"/>
</dbReference>
<comment type="subcellular location">
    <subcellularLocation>
        <location evidence="1">Cytoplasm</location>
    </subcellularLocation>
</comment>
<evidence type="ECO:0000313" key="8">
    <source>
        <dbReference type="EMBL" id="OAL10282.1"/>
    </source>
</evidence>
<dbReference type="PROSITE" id="PS00371">
    <property type="entry name" value="PTS_EIIA_TYPE_1_HIS"/>
    <property type="match status" value="1"/>
</dbReference>
<dbReference type="Proteomes" id="UP000077623">
    <property type="component" value="Unassembled WGS sequence"/>
</dbReference>
<dbReference type="GO" id="GO:0009401">
    <property type="term" value="P:phosphoenolpyruvate-dependent sugar phosphotransferase system"/>
    <property type="evidence" value="ECO:0007669"/>
    <property type="project" value="UniProtKB-KW"/>
</dbReference>
<keyword evidence="3 8" id="KW-0762">Sugar transport</keyword>
<evidence type="ECO:0000256" key="4">
    <source>
        <dbReference type="ARBA" id="ARBA00022679"/>
    </source>
</evidence>
<comment type="caution">
    <text evidence="8">The sequence shown here is derived from an EMBL/GenBank/DDBJ whole genome shotgun (WGS) entry which is preliminary data.</text>
</comment>
<gene>
    <name evidence="8" type="ORF">A6V39_02455</name>
</gene>
<dbReference type="EMBL" id="LWUJ01000011">
    <property type="protein sequence ID" value="OAL10282.1"/>
    <property type="molecule type" value="Genomic_DNA"/>
</dbReference>
<evidence type="ECO:0000256" key="5">
    <source>
        <dbReference type="ARBA" id="ARBA00022683"/>
    </source>
</evidence>
<proteinExistence type="predicted"/>
<dbReference type="STRING" id="432608.A6V39_02455"/>
<keyword evidence="9" id="KW-1185">Reference proteome</keyword>
<evidence type="ECO:0000256" key="2">
    <source>
        <dbReference type="ARBA" id="ARBA00022448"/>
    </source>
</evidence>
<dbReference type="AlphaFoldDB" id="A0A1A9QCH7"/>
<evidence type="ECO:0000313" key="9">
    <source>
        <dbReference type="Proteomes" id="UP000077623"/>
    </source>
</evidence>
<evidence type="ECO:0000256" key="3">
    <source>
        <dbReference type="ARBA" id="ARBA00022597"/>
    </source>
</evidence>
<dbReference type="InterPro" id="IPR011055">
    <property type="entry name" value="Dup_hybrid_motif"/>
</dbReference>
<dbReference type="Pfam" id="PF00358">
    <property type="entry name" value="PTS_EIIA_1"/>
    <property type="match status" value="1"/>
</dbReference>
<dbReference type="InterPro" id="IPR050890">
    <property type="entry name" value="PTS_EIIA_component"/>
</dbReference>
<dbReference type="SUPFAM" id="SSF51261">
    <property type="entry name" value="Duplicated hybrid motif"/>
    <property type="match status" value="1"/>
</dbReference>
<evidence type="ECO:0000259" key="7">
    <source>
        <dbReference type="PROSITE" id="PS51093"/>
    </source>
</evidence>
<dbReference type="InterPro" id="IPR001127">
    <property type="entry name" value="PTS_EIIA_1_perm"/>
</dbReference>
<keyword evidence="6" id="KW-0418">Kinase</keyword>